<sequence length="94" mass="9914">MRVPYDLTTTVSRIAADGATTVLVPSRALEDAATAGVRVVGVASLDEALAVLTGHWHHPYGCAHCTPDGDAEPHQPRTVTPDGLCPVRLEKALF</sequence>
<keyword evidence="2" id="KW-1185">Reference proteome</keyword>
<evidence type="ECO:0000313" key="2">
    <source>
        <dbReference type="Proteomes" id="UP001224433"/>
    </source>
</evidence>
<geneLocation type="plasmid" evidence="1 2">
    <name>unnamed1</name>
</geneLocation>
<dbReference type="Proteomes" id="UP001224433">
    <property type="component" value="Plasmid unnamed1"/>
</dbReference>
<protein>
    <submittedName>
        <fullName evidence="1">Uncharacterized protein</fullName>
    </submittedName>
</protein>
<reference evidence="1 2" key="1">
    <citation type="submission" date="2023-03" db="EMBL/GenBank/DDBJ databases">
        <title>Isolation and description of six Streptomyces strains from soil environments, able to metabolize different microbial glucans.</title>
        <authorList>
            <person name="Widen T."/>
            <person name="Larsbrink J."/>
        </authorList>
    </citation>
    <scope>NUCLEOTIDE SEQUENCE [LARGE SCALE GENOMIC DNA]</scope>
    <source>
        <strain evidence="1 2">Alt3</strain>
        <plasmid evidence="1 2">unnamed1</plasmid>
    </source>
</reference>
<name>A0ABY9JNB5_9ACTN</name>
<accession>A0ABY9JNB5</accession>
<dbReference type="RefSeq" id="WP_306105288.1">
    <property type="nucleotide sequence ID" value="NZ_CP120984.1"/>
</dbReference>
<keyword evidence="1" id="KW-0614">Plasmid</keyword>
<dbReference type="EMBL" id="CP120984">
    <property type="protein sequence ID" value="WLQ69212.1"/>
    <property type="molecule type" value="Genomic_DNA"/>
</dbReference>
<organism evidence="1 2">
    <name type="scientific">Streptomyces glycanivorans</name>
    <dbReference type="NCBI Taxonomy" id="3033808"/>
    <lineage>
        <taxon>Bacteria</taxon>
        <taxon>Bacillati</taxon>
        <taxon>Actinomycetota</taxon>
        <taxon>Actinomycetes</taxon>
        <taxon>Kitasatosporales</taxon>
        <taxon>Streptomycetaceae</taxon>
        <taxon>Streptomyces</taxon>
    </lineage>
</organism>
<evidence type="ECO:0000313" key="1">
    <source>
        <dbReference type="EMBL" id="WLQ69212.1"/>
    </source>
</evidence>
<proteinExistence type="predicted"/>
<gene>
    <name evidence="1" type="ORF">P8A20_37370</name>
</gene>